<evidence type="ECO:0000313" key="4">
    <source>
        <dbReference type="Proteomes" id="UP000642829"/>
    </source>
</evidence>
<evidence type="ECO:0000313" key="3">
    <source>
        <dbReference type="EMBL" id="GHB91462.1"/>
    </source>
</evidence>
<feature type="transmembrane region" description="Helical" evidence="2">
    <location>
        <begin position="6"/>
        <end position="25"/>
    </location>
</feature>
<organism evidence="3 4">
    <name type="scientific">Cerasicoccus arenae</name>
    <dbReference type="NCBI Taxonomy" id="424488"/>
    <lineage>
        <taxon>Bacteria</taxon>
        <taxon>Pseudomonadati</taxon>
        <taxon>Verrucomicrobiota</taxon>
        <taxon>Opitutia</taxon>
        <taxon>Puniceicoccales</taxon>
        <taxon>Cerasicoccaceae</taxon>
        <taxon>Cerasicoccus</taxon>
    </lineage>
</organism>
<keyword evidence="4" id="KW-1185">Reference proteome</keyword>
<reference evidence="3" key="2">
    <citation type="submission" date="2020-09" db="EMBL/GenBank/DDBJ databases">
        <authorList>
            <person name="Sun Q."/>
            <person name="Kim S."/>
        </authorList>
    </citation>
    <scope>NUCLEOTIDE SEQUENCE</scope>
    <source>
        <strain evidence="3">KCTC 12870</strain>
    </source>
</reference>
<feature type="compositionally biased region" description="Low complexity" evidence="1">
    <location>
        <begin position="65"/>
        <end position="77"/>
    </location>
</feature>
<feature type="region of interest" description="Disordered" evidence="1">
    <location>
        <begin position="33"/>
        <end position="131"/>
    </location>
</feature>
<feature type="compositionally biased region" description="Acidic residues" evidence="1">
    <location>
        <begin position="176"/>
        <end position="193"/>
    </location>
</feature>
<dbReference type="RefSeq" id="WP_189511159.1">
    <property type="nucleotide sequence ID" value="NZ_BMXG01000001.1"/>
</dbReference>
<dbReference type="AlphaFoldDB" id="A0A8J3D723"/>
<comment type="caution">
    <text evidence="3">The sequence shown here is derived from an EMBL/GenBank/DDBJ whole genome shotgun (WGS) entry which is preliminary data.</text>
</comment>
<sequence>MSNTTLIAIVIGVIIALLAVALFLLTRKSANKGHASPLVSRNPNYGPRSDQDHDSAPKPEPAPTPVAVKTVPVVASPLKARPAEAKPIEVKQAPKPVEIKRTEVKPTPVKETPVAKEPVAEEDEWGDDDAWDIDTSASIDAVGETSLEDDFSADVKAQQAESQKKTKKMVDRRSSEDDDDDWGDVPESEDDLQDGWTGPKLTRVSPEIKQAFKEAVLNQEFHVSKRKEADDLIVKCVKAYLAANEDSAVKTANERVYALHSKIQVSDLPEIIESFVDSGDESNQKYFADFEDMCNTHEDSVLVLFEKFNTTLPINLRSRRIAEISEPLPAVLYLAPEWEDDDFDRPDFDERDEDISEDVDYLEDFYDQLEDDDEPEADKKHA</sequence>
<dbReference type="EMBL" id="BMXG01000001">
    <property type="protein sequence ID" value="GHB91462.1"/>
    <property type="molecule type" value="Genomic_DNA"/>
</dbReference>
<feature type="compositionally biased region" description="Basic and acidic residues" evidence="1">
    <location>
        <begin position="162"/>
        <end position="175"/>
    </location>
</feature>
<reference evidence="3" key="1">
    <citation type="journal article" date="2014" name="Int. J. Syst. Evol. Microbiol.">
        <title>Complete genome sequence of Corynebacterium casei LMG S-19264T (=DSM 44701T), isolated from a smear-ripened cheese.</title>
        <authorList>
            <consortium name="US DOE Joint Genome Institute (JGI-PGF)"/>
            <person name="Walter F."/>
            <person name="Albersmeier A."/>
            <person name="Kalinowski J."/>
            <person name="Ruckert C."/>
        </authorList>
    </citation>
    <scope>NUCLEOTIDE SEQUENCE</scope>
    <source>
        <strain evidence="3">KCTC 12870</strain>
    </source>
</reference>
<keyword evidence="2" id="KW-1133">Transmembrane helix</keyword>
<evidence type="ECO:0000256" key="1">
    <source>
        <dbReference type="SAM" id="MobiDB-lite"/>
    </source>
</evidence>
<keyword evidence="2" id="KW-0472">Membrane</keyword>
<accession>A0A8J3D723</accession>
<evidence type="ECO:0000256" key="2">
    <source>
        <dbReference type="SAM" id="Phobius"/>
    </source>
</evidence>
<gene>
    <name evidence="3" type="ORF">GCM10007047_03190</name>
</gene>
<name>A0A8J3D723_9BACT</name>
<proteinExistence type="predicted"/>
<protein>
    <submittedName>
        <fullName evidence="3">Uncharacterized protein</fullName>
    </submittedName>
</protein>
<feature type="region of interest" description="Disordered" evidence="1">
    <location>
        <begin position="150"/>
        <end position="200"/>
    </location>
</feature>
<feature type="compositionally biased region" description="Acidic residues" evidence="1">
    <location>
        <begin position="120"/>
        <end position="131"/>
    </location>
</feature>
<keyword evidence="2" id="KW-0812">Transmembrane</keyword>
<dbReference type="Proteomes" id="UP000642829">
    <property type="component" value="Unassembled WGS sequence"/>
</dbReference>